<dbReference type="AlphaFoldDB" id="A0A1G7N474"/>
<dbReference type="OrthoDB" id="6044697at2"/>
<dbReference type="EMBL" id="LT629690">
    <property type="protein sequence ID" value="SDF68746.1"/>
    <property type="molecule type" value="Genomic_DNA"/>
</dbReference>
<name>A0A1G7N474_9BACT</name>
<dbReference type="SUPFAM" id="SSF51445">
    <property type="entry name" value="(Trans)glycosidases"/>
    <property type="match status" value="1"/>
</dbReference>
<dbReference type="InterPro" id="IPR017853">
    <property type="entry name" value="GH"/>
</dbReference>
<evidence type="ECO:0000259" key="1">
    <source>
        <dbReference type="Pfam" id="PF14488"/>
    </source>
</evidence>
<dbReference type="Pfam" id="PF14488">
    <property type="entry name" value="DUF4434"/>
    <property type="match status" value="1"/>
</dbReference>
<keyword evidence="3" id="KW-1185">Reference proteome</keyword>
<dbReference type="InterPro" id="IPR027849">
    <property type="entry name" value="DUF4434"/>
</dbReference>
<organism evidence="2 3">
    <name type="scientific">Terriglobus roseus</name>
    <dbReference type="NCBI Taxonomy" id="392734"/>
    <lineage>
        <taxon>Bacteria</taxon>
        <taxon>Pseudomonadati</taxon>
        <taxon>Acidobacteriota</taxon>
        <taxon>Terriglobia</taxon>
        <taxon>Terriglobales</taxon>
        <taxon>Acidobacteriaceae</taxon>
        <taxon>Terriglobus</taxon>
    </lineage>
</organism>
<proteinExistence type="predicted"/>
<dbReference type="Gene3D" id="3.20.20.80">
    <property type="entry name" value="Glycosidases"/>
    <property type="match status" value="1"/>
</dbReference>
<dbReference type="RefSeq" id="WP_083345851.1">
    <property type="nucleotide sequence ID" value="NZ_LT629690.1"/>
</dbReference>
<reference evidence="2 3" key="1">
    <citation type="submission" date="2016-10" db="EMBL/GenBank/DDBJ databases">
        <authorList>
            <person name="de Groot N.N."/>
        </authorList>
    </citation>
    <scope>NUCLEOTIDE SEQUENCE [LARGE SCALE GENOMIC DNA]</scope>
    <source>
        <strain evidence="2 3">GAS232</strain>
    </source>
</reference>
<protein>
    <recommendedName>
        <fullName evidence="1">DUF4434 domain-containing protein</fullName>
    </recommendedName>
</protein>
<evidence type="ECO:0000313" key="2">
    <source>
        <dbReference type="EMBL" id="SDF68746.1"/>
    </source>
</evidence>
<accession>A0A1G7N474</accession>
<dbReference type="Proteomes" id="UP000182427">
    <property type="component" value="Chromosome I"/>
</dbReference>
<sequence>MMNRREFLAAMPAGAIALHVMPPAVKPIAGSWFEFQHSGAVQAVDWNSRCARFTTEQWQEKVREIAGTGMKYLVLIATALHYRAFWDTAIYPKYELACADPIEAVLAAADTCGVKFFIGAGFYGDLGSPGLISDADAMGKRLQSLEELVKQYGHHKSFYGWYWPDETQINPHFTPEYMTYVNMLSKHARALTPKAQILIAPYGTRLVKPDDEYLRQMDSMDVDIMAYQDEIGVQKTRIDELPRMFEGLRKVHDRAAKAKLWADVEIFEFEAKPYRSPVHAASFERVLQQMTAVSPYVDEILIYQYIGLVNKRGTKAVAGRGPAATEFYNNYQRWRGGSGAR</sequence>
<evidence type="ECO:0000313" key="3">
    <source>
        <dbReference type="Proteomes" id="UP000182427"/>
    </source>
</evidence>
<gene>
    <name evidence="2" type="ORF">SAMN05444167_3001</name>
</gene>
<feature type="domain" description="DUF4434" evidence="1">
    <location>
        <begin position="28"/>
        <end position="310"/>
    </location>
</feature>